<dbReference type="PATRIC" id="fig|1379870.5.peg.4194"/>
<organism evidence="2 3">
    <name type="scientific">Spirosoma radiotolerans</name>
    <dbReference type="NCBI Taxonomy" id="1379870"/>
    <lineage>
        <taxon>Bacteria</taxon>
        <taxon>Pseudomonadati</taxon>
        <taxon>Bacteroidota</taxon>
        <taxon>Cytophagia</taxon>
        <taxon>Cytophagales</taxon>
        <taxon>Cytophagaceae</taxon>
        <taxon>Spirosoma</taxon>
    </lineage>
</organism>
<dbReference type="Proteomes" id="UP000033054">
    <property type="component" value="Chromosome"/>
</dbReference>
<evidence type="ECO:0000313" key="3">
    <source>
        <dbReference type="Proteomes" id="UP000033054"/>
    </source>
</evidence>
<dbReference type="PROSITE" id="PS51257">
    <property type="entry name" value="PROKAR_LIPOPROTEIN"/>
    <property type="match status" value="1"/>
</dbReference>
<evidence type="ECO:0008006" key="4">
    <source>
        <dbReference type="Google" id="ProtNLM"/>
    </source>
</evidence>
<name>A0A0E3ZWT2_9BACT</name>
<gene>
    <name evidence="2" type="ORF">SD10_19440</name>
</gene>
<dbReference type="KEGG" id="srd:SD10_19440"/>
<protein>
    <recommendedName>
        <fullName evidence="4">Lipocalin-like domain-containing protein</fullName>
    </recommendedName>
</protein>
<evidence type="ECO:0000313" key="2">
    <source>
        <dbReference type="EMBL" id="AKD56748.1"/>
    </source>
</evidence>
<keyword evidence="1" id="KW-0732">Signal</keyword>
<accession>A0A0E3ZWT2</accession>
<dbReference type="OrthoDB" id="964710at2"/>
<dbReference type="EMBL" id="CP010429">
    <property type="protein sequence ID" value="AKD56748.1"/>
    <property type="molecule type" value="Genomic_DNA"/>
</dbReference>
<sequence>MRSINRLFWINFLLLVITSSCTKNTLTLPDPAPSLEGTYQAVSINKPFPIQGETVKLSIKSLSKDSVSVSLVATVNGQPADSITYNKARISQLISTVNVKKGCVSYSINLTSAASSQSDFLRMTCTEENVISYYYTPAGQNIGTITKFKKI</sequence>
<feature type="chain" id="PRO_5002417360" description="Lipocalin-like domain-containing protein" evidence="1">
    <location>
        <begin position="23"/>
        <end position="151"/>
    </location>
</feature>
<evidence type="ECO:0000256" key="1">
    <source>
        <dbReference type="SAM" id="SignalP"/>
    </source>
</evidence>
<feature type="signal peptide" evidence="1">
    <location>
        <begin position="1"/>
        <end position="22"/>
    </location>
</feature>
<proteinExistence type="predicted"/>
<dbReference type="AlphaFoldDB" id="A0A0E3ZWT2"/>
<dbReference type="HOGENOM" id="CLU_1730260_0_0_10"/>
<dbReference type="RefSeq" id="WP_046576024.1">
    <property type="nucleotide sequence ID" value="NZ_CP010429.1"/>
</dbReference>
<keyword evidence="3" id="KW-1185">Reference proteome</keyword>
<reference evidence="2 3" key="1">
    <citation type="journal article" date="2014" name="Curr. Microbiol.">
        <title>Spirosoma radiotolerans sp. nov., a gamma-radiation-resistant bacterium isolated from gamma ray-irradiated soil.</title>
        <authorList>
            <person name="Lee J.J."/>
            <person name="Srinivasan S."/>
            <person name="Lim S."/>
            <person name="Joe M."/>
            <person name="Im S."/>
            <person name="Bae S.I."/>
            <person name="Park K.R."/>
            <person name="Han J.H."/>
            <person name="Park S.H."/>
            <person name="Joo B.M."/>
            <person name="Park S.J."/>
            <person name="Kim M.K."/>
        </authorList>
    </citation>
    <scope>NUCLEOTIDE SEQUENCE [LARGE SCALE GENOMIC DNA]</scope>
    <source>
        <strain evidence="2 3">DG5A</strain>
    </source>
</reference>